<evidence type="ECO:0000256" key="6">
    <source>
        <dbReference type="ARBA" id="ARBA00022729"/>
    </source>
</evidence>
<organism evidence="12 13">
    <name type="scientific">Oryzias melastigma</name>
    <name type="common">Marine medaka</name>
    <dbReference type="NCBI Taxonomy" id="30732"/>
    <lineage>
        <taxon>Eukaryota</taxon>
        <taxon>Metazoa</taxon>
        <taxon>Chordata</taxon>
        <taxon>Craniata</taxon>
        <taxon>Vertebrata</taxon>
        <taxon>Euteleostomi</taxon>
        <taxon>Actinopterygii</taxon>
        <taxon>Neopterygii</taxon>
        <taxon>Teleostei</taxon>
        <taxon>Neoteleostei</taxon>
        <taxon>Acanthomorphata</taxon>
        <taxon>Ovalentaria</taxon>
        <taxon>Atherinomorphae</taxon>
        <taxon>Beloniformes</taxon>
        <taxon>Adrianichthyidae</taxon>
        <taxon>Oryziinae</taxon>
        <taxon>Oryzias</taxon>
    </lineage>
</organism>
<keyword evidence="6" id="KW-0732">Signal</keyword>
<keyword evidence="3" id="KW-0597">Phosphoprotein</keyword>
<keyword evidence="7 10" id="KW-1133">Transmembrane helix</keyword>
<dbReference type="GO" id="GO:0005886">
    <property type="term" value="C:plasma membrane"/>
    <property type="evidence" value="ECO:0007669"/>
    <property type="project" value="TreeGrafter"/>
</dbReference>
<dbReference type="SUPFAM" id="SSF53300">
    <property type="entry name" value="vWA-like"/>
    <property type="match status" value="1"/>
</dbReference>
<dbReference type="AlphaFoldDB" id="A0A834FG04"/>
<dbReference type="SMART" id="SM00327">
    <property type="entry name" value="VWA"/>
    <property type="match status" value="1"/>
</dbReference>
<comment type="similarity">
    <text evidence="2">Belongs to the ATR family.</text>
</comment>
<dbReference type="Pfam" id="PF05587">
    <property type="entry name" value="Anth_Ig"/>
    <property type="match status" value="1"/>
</dbReference>
<keyword evidence="12" id="KW-0675">Receptor</keyword>
<evidence type="ECO:0000313" key="13">
    <source>
        <dbReference type="Proteomes" id="UP000646548"/>
    </source>
</evidence>
<evidence type="ECO:0000256" key="3">
    <source>
        <dbReference type="ARBA" id="ARBA00022553"/>
    </source>
</evidence>
<name>A0A834FG04_ORYME</name>
<evidence type="ECO:0000256" key="2">
    <source>
        <dbReference type="ARBA" id="ARBA00008095"/>
    </source>
</evidence>
<evidence type="ECO:0000259" key="11">
    <source>
        <dbReference type="PROSITE" id="PS50234"/>
    </source>
</evidence>
<accession>A0A834FG04</accession>
<comment type="subcellular location">
    <subcellularLocation>
        <location evidence="1">Membrane</location>
        <topology evidence="1">Single-pass type I membrane protein</topology>
    </subcellularLocation>
</comment>
<dbReference type="InterPro" id="IPR036465">
    <property type="entry name" value="vWFA_dom_sf"/>
</dbReference>
<dbReference type="InterPro" id="IPR002035">
    <property type="entry name" value="VWF_A"/>
</dbReference>
<feature type="domain" description="VWFA" evidence="11">
    <location>
        <begin position="268"/>
        <end position="436"/>
    </location>
</feature>
<dbReference type="Pfam" id="PF00092">
    <property type="entry name" value="VWA"/>
    <property type="match status" value="1"/>
</dbReference>
<feature type="region of interest" description="Disordered" evidence="9">
    <location>
        <begin position="15"/>
        <end position="45"/>
    </location>
</feature>
<evidence type="ECO:0000256" key="5">
    <source>
        <dbReference type="ARBA" id="ARBA00022723"/>
    </source>
</evidence>
<dbReference type="Gene3D" id="3.40.50.410">
    <property type="entry name" value="von Willebrand factor, type A domain"/>
    <property type="match status" value="1"/>
</dbReference>
<dbReference type="GO" id="GO:0009986">
    <property type="term" value="C:cell surface"/>
    <property type="evidence" value="ECO:0007669"/>
    <property type="project" value="TreeGrafter"/>
</dbReference>
<sequence length="732" mass="81016">MAYSNLHPFKASLALKGQRSRSEDQIKGNSSKQTRPGGNCRRTPAANCVPPCRGGGLPSMQRDTAAELEQRPFGSESFSREEAAGLIAKRAVKRNLLTIHPNLLCSFEETGRWSLNSCHPMWPWNDLQQSSVIPVKVVESVVNGNPSTLTSDLLRLSERVPAGRGIGVVSQSDVETQLLTSLRGFPKCCGSRRALTDSCCRRARASAFRLRSTSVKNMSGKFWRPPSRKGRLVDGRNQWAPAAFTVLFLGSLASCCGAEEASCHGAYDLYFVLDRSGSVATNWVEIFSFVKNLTDRFVSPRMRVSFIVFSAHADVLLPLTGDRNRIEAGLQRLRDVRPAGETYMHEGIKKASEQIQQQSTKSSTIILALTDGKLDVYIHELTVKEAYEVRKYGARVYCVGVKDFDEQQLAEIADAKDHVFPVKDGFHALKGIINSILRRSCTEILSVEPSSVCVNETFDLVLRGNGFTLGRSNQGVVCSFIVNQQTFNHKPSAVQNSYLLCPAPKLQEVGQTMDVLISLNNGTSFISSAYTITASTCSNGLMVVIIFLVALILLALGVLWWFWPLCCTVVIKDPPLPPPPARPPPPEPEQLPKKKWATVDASYYGGRGVGGIRRMEVRWGEKGSTEEGARLEKAKNAKVSILEETEQPMIKRPVPKPTPTNHRDQNKWYTPIKSRLDAVWALLRRQYDRVSVMRPTSADKGWSEANTCLQAEPPPAAPGGSQLRLKDLHWFC</sequence>
<keyword evidence="4 10" id="KW-0812">Transmembrane</keyword>
<dbReference type="Pfam" id="PF05586">
    <property type="entry name" value="Ant_C"/>
    <property type="match status" value="1"/>
</dbReference>
<dbReference type="InterPro" id="IPR008399">
    <property type="entry name" value="Anthrax_toxin_rcpt_C"/>
</dbReference>
<evidence type="ECO:0000313" key="12">
    <source>
        <dbReference type="EMBL" id="KAF6733671.1"/>
    </source>
</evidence>
<dbReference type="InterPro" id="IPR008400">
    <property type="entry name" value="Anthrax_toxin_rcpt_extracel"/>
</dbReference>
<dbReference type="FunFam" id="3.40.50.410:FF:000024">
    <property type="entry name" value="Anthrax toxin receptor"/>
    <property type="match status" value="1"/>
</dbReference>
<feature type="compositionally biased region" description="Polar residues" evidence="9">
    <location>
        <begin position="27"/>
        <end position="36"/>
    </location>
</feature>
<dbReference type="EMBL" id="WKFB01000153">
    <property type="protein sequence ID" value="KAF6733671.1"/>
    <property type="molecule type" value="Genomic_DNA"/>
</dbReference>
<evidence type="ECO:0000256" key="8">
    <source>
        <dbReference type="ARBA" id="ARBA00023136"/>
    </source>
</evidence>
<feature type="transmembrane region" description="Helical" evidence="10">
    <location>
        <begin position="541"/>
        <end position="563"/>
    </location>
</feature>
<protein>
    <submittedName>
        <fullName evidence="12">Anthrax toxin receptor 2</fullName>
    </submittedName>
</protein>
<dbReference type="PANTHER" id="PTHR16059:SF13">
    <property type="entry name" value="ANTHRAX TOXIN RECEPTOR 2"/>
    <property type="match status" value="1"/>
</dbReference>
<dbReference type="Proteomes" id="UP000646548">
    <property type="component" value="Unassembled WGS sequence"/>
</dbReference>
<comment type="caution">
    <text evidence="12">The sequence shown here is derived from an EMBL/GenBank/DDBJ whole genome shotgun (WGS) entry which is preliminary data.</text>
</comment>
<dbReference type="PROSITE" id="PS50234">
    <property type="entry name" value="VWFA"/>
    <property type="match status" value="1"/>
</dbReference>
<proteinExistence type="inferred from homology"/>
<gene>
    <name evidence="12" type="ORF">FQA47_015360</name>
</gene>
<reference evidence="12" key="1">
    <citation type="journal article" name="BMC Genomics">
        <title>Long-read sequencing and de novo genome assembly of marine medaka (Oryzias melastigma).</title>
        <authorList>
            <person name="Liang P."/>
            <person name="Saqib H.S.A."/>
            <person name="Ni X."/>
            <person name="Shen Y."/>
        </authorList>
    </citation>
    <scope>NUCLEOTIDE SEQUENCE</scope>
    <source>
        <strain evidence="12">Bigg-433</strain>
    </source>
</reference>
<evidence type="ECO:0000256" key="10">
    <source>
        <dbReference type="SAM" id="Phobius"/>
    </source>
</evidence>
<evidence type="ECO:0000256" key="7">
    <source>
        <dbReference type="ARBA" id="ARBA00022989"/>
    </source>
</evidence>
<evidence type="ECO:0000256" key="4">
    <source>
        <dbReference type="ARBA" id="ARBA00022692"/>
    </source>
</evidence>
<keyword evidence="8 10" id="KW-0472">Membrane</keyword>
<dbReference type="GO" id="GO:0046872">
    <property type="term" value="F:metal ion binding"/>
    <property type="evidence" value="ECO:0007669"/>
    <property type="project" value="UniProtKB-KW"/>
</dbReference>
<dbReference type="PANTHER" id="PTHR16059">
    <property type="entry name" value="ANTHRAX TOXIN RECEPTOR"/>
    <property type="match status" value="1"/>
</dbReference>
<evidence type="ECO:0000256" key="9">
    <source>
        <dbReference type="SAM" id="MobiDB-lite"/>
    </source>
</evidence>
<keyword evidence="5" id="KW-0479">Metal-binding</keyword>
<evidence type="ECO:0000256" key="1">
    <source>
        <dbReference type="ARBA" id="ARBA00004479"/>
    </source>
</evidence>
<dbReference type="GO" id="GO:0004888">
    <property type="term" value="F:transmembrane signaling receptor activity"/>
    <property type="evidence" value="ECO:0007669"/>
    <property type="project" value="TreeGrafter"/>
</dbReference>